<dbReference type="Gene3D" id="1.10.645.10">
    <property type="entry name" value="Cytochrome-c3 Hydrogenase, chain B"/>
    <property type="match status" value="1"/>
</dbReference>
<dbReference type="PANTHER" id="PTHR43600:SF4">
    <property type="entry name" value="CYTOSOLIC NIFE-HYDROGENASE, ALPHA SUBUNIT"/>
    <property type="match status" value="1"/>
</dbReference>
<sequence length="440" mass="49696">MLIEIKPVTRIEGHLHAYIEIGRDDVRVQLRAGGFRGFERILIGRPIEEAPHIAPRICGVCPVAHHLASAKAVDALLGVDIPRAARIVREIMGLGGVAQSHLLHLGFLIYPDIEYGRGSDAYSAPLFKKLVTLRRRAVRIVDVSGGRHVHPFNAVPGGVLKLFSREDIEVLKTEVEYGLKLLGEVYGDIVERVEKFIEDNADAMPCRGVPMAALAGNGKGIEMYDGVVKVVMDNTNLLFRPNEYMKYVVEESIDYSYSKRVYIDVDGVRKIFRVGPLPRLLTSQEMPYDASRKFYRDFELLNSRWPLHPLVYNLARIVEIAYCFERIAELLNELQNVQALPRTKVELKKGEGIGIVEAPRGLLIHHYKCNGNGVITYANIITPTTVNIPVMEYDIREMVKLLIDRHVDDAENIKRRILYLVRSYDPCVSCATHTIHIAKR</sequence>
<proteinExistence type="inferred from homology"/>
<dbReference type="PROSITE" id="PS00507">
    <property type="entry name" value="NI_HGENASE_L_1"/>
    <property type="match status" value="1"/>
</dbReference>
<organism evidence="4">
    <name type="scientific">Ignisphaera aggregans</name>
    <dbReference type="NCBI Taxonomy" id="334771"/>
    <lineage>
        <taxon>Archaea</taxon>
        <taxon>Thermoproteota</taxon>
        <taxon>Thermoprotei</taxon>
        <taxon>Desulfurococcales</taxon>
        <taxon>Desulfurococcaceae</taxon>
        <taxon>Ignisphaera</taxon>
    </lineage>
</organism>
<comment type="similarity">
    <text evidence="3">Belongs to the [NiFe]/[NiFeSe] hydrogenase large subunit family.</text>
</comment>
<feature type="binding site" evidence="2">
    <location>
        <position position="39"/>
    </location>
    <ligand>
        <name>Mg(2+)</name>
        <dbReference type="ChEBI" id="CHEBI:18420"/>
    </ligand>
</feature>
<name>A0A7J3IAD0_9CREN</name>
<dbReference type="Pfam" id="PF00374">
    <property type="entry name" value="NiFeSe_Hases"/>
    <property type="match status" value="2"/>
</dbReference>
<dbReference type="GO" id="GO:0016151">
    <property type="term" value="F:nickel cation binding"/>
    <property type="evidence" value="ECO:0007669"/>
    <property type="project" value="InterPro"/>
</dbReference>
<protein>
    <submittedName>
        <fullName evidence="4">Ni/Fe hydrogenase subunit alpha</fullName>
    </submittedName>
</protein>
<gene>
    <name evidence="4" type="ORF">ENT87_08545</name>
</gene>
<evidence type="ECO:0000256" key="3">
    <source>
        <dbReference type="RuleBase" id="RU003896"/>
    </source>
</evidence>
<keyword evidence="2" id="KW-0460">Magnesium</keyword>
<dbReference type="InterPro" id="IPR029014">
    <property type="entry name" value="NiFe-Hase_large"/>
</dbReference>
<keyword evidence="2" id="KW-0408">Iron</keyword>
<dbReference type="InterPro" id="IPR001501">
    <property type="entry name" value="Ni-dep_hyd_lsu"/>
</dbReference>
<dbReference type="SUPFAM" id="SSF56762">
    <property type="entry name" value="HydB/Nqo4-like"/>
    <property type="match status" value="1"/>
</dbReference>
<feature type="binding site" evidence="2">
    <location>
        <position position="61"/>
    </location>
    <ligand>
        <name>Ni(2+)</name>
        <dbReference type="ChEBI" id="CHEBI:49786"/>
    </ligand>
</feature>
<keyword evidence="2 3" id="KW-0533">Nickel</keyword>
<comment type="cofactor">
    <cofactor evidence="2">
        <name>Fe cation</name>
        <dbReference type="ChEBI" id="CHEBI:24875"/>
    </cofactor>
</comment>
<feature type="binding site" evidence="2">
    <location>
        <position position="380"/>
    </location>
    <ligand>
        <name>Mg(2+)</name>
        <dbReference type="ChEBI" id="CHEBI:18420"/>
    </ligand>
</feature>
<dbReference type="InterPro" id="IPR018194">
    <property type="entry name" value="Ni-dep_hyd_lsu_Ni_BS"/>
</dbReference>
<feature type="binding site" evidence="2">
    <location>
        <position position="430"/>
    </location>
    <ligand>
        <name>Fe cation</name>
        <dbReference type="ChEBI" id="CHEBI:24875"/>
    </ligand>
</feature>
<dbReference type="GO" id="GO:0008901">
    <property type="term" value="F:ferredoxin hydrogenase activity"/>
    <property type="evidence" value="ECO:0007669"/>
    <property type="project" value="InterPro"/>
</dbReference>
<accession>A0A7J3IAD0</accession>
<keyword evidence="1 3" id="KW-0560">Oxidoreductase</keyword>
<feature type="binding site" evidence="2">
    <location>
        <position position="58"/>
    </location>
    <ligand>
        <name>Ni(2+)</name>
        <dbReference type="ChEBI" id="CHEBI:49786"/>
    </ligand>
</feature>
<dbReference type="EMBL" id="DTAI01000253">
    <property type="protein sequence ID" value="HGN37573.1"/>
    <property type="molecule type" value="Genomic_DNA"/>
</dbReference>
<evidence type="ECO:0000313" key="4">
    <source>
        <dbReference type="EMBL" id="HGN37573.1"/>
    </source>
</evidence>
<feature type="binding site" evidence="2">
    <location>
        <position position="61"/>
    </location>
    <ligand>
        <name>Fe cation</name>
        <dbReference type="ChEBI" id="CHEBI:24875"/>
    </ligand>
</feature>
<dbReference type="PROSITE" id="PS00508">
    <property type="entry name" value="NI_HGENASE_L_2"/>
    <property type="match status" value="1"/>
</dbReference>
<dbReference type="AlphaFoldDB" id="A0A7J3IAD0"/>
<feature type="binding site" evidence="2">
    <location>
        <position position="433"/>
    </location>
    <ligand>
        <name>Mg(2+)</name>
        <dbReference type="ChEBI" id="CHEBI:18420"/>
    </ligand>
</feature>
<dbReference type="PANTHER" id="PTHR43600">
    <property type="entry name" value="COENZYME F420 HYDROGENASE, SUBUNIT ALPHA"/>
    <property type="match status" value="1"/>
</dbReference>
<keyword evidence="2 3" id="KW-0479">Metal-binding</keyword>
<comment type="caution">
    <text evidence="4">The sequence shown here is derived from an EMBL/GenBank/DDBJ whole genome shotgun (WGS) entry which is preliminary data.</text>
</comment>
<evidence type="ECO:0000256" key="2">
    <source>
        <dbReference type="PIRSR" id="PIRSR601501-1"/>
    </source>
</evidence>
<comment type="cofactor">
    <cofactor evidence="2">
        <name>Ni(2+)</name>
        <dbReference type="ChEBI" id="CHEBI:49786"/>
    </cofactor>
</comment>
<feature type="binding site" evidence="2">
    <location>
        <position position="427"/>
    </location>
    <ligand>
        <name>Ni(2+)</name>
        <dbReference type="ChEBI" id="CHEBI:49786"/>
    </ligand>
</feature>
<evidence type="ECO:0000256" key="1">
    <source>
        <dbReference type="ARBA" id="ARBA00023002"/>
    </source>
</evidence>
<reference evidence="4" key="1">
    <citation type="journal article" date="2020" name="mSystems">
        <title>Genome- and Community-Level Interaction Insights into Carbon Utilization and Element Cycling Functions of Hydrothermarchaeota in Hydrothermal Sediment.</title>
        <authorList>
            <person name="Zhou Z."/>
            <person name="Liu Y."/>
            <person name="Xu W."/>
            <person name="Pan J."/>
            <person name="Luo Z.H."/>
            <person name="Li M."/>
        </authorList>
    </citation>
    <scope>NUCLEOTIDE SEQUENCE [LARGE SCALE GENOMIC DNA]</scope>
    <source>
        <strain evidence="4">SpSt-618</strain>
    </source>
</reference>